<accession>A0A498J067</accession>
<organism evidence="1 2">
    <name type="scientific">Malus domestica</name>
    <name type="common">Apple</name>
    <name type="synonym">Pyrus malus</name>
    <dbReference type="NCBI Taxonomy" id="3750"/>
    <lineage>
        <taxon>Eukaryota</taxon>
        <taxon>Viridiplantae</taxon>
        <taxon>Streptophyta</taxon>
        <taxon>Embryophyta</taxon>
        <taxon>Tracheophyta</taxon>
        <taxon>Spermatophyta</taxon>
        <taxon>Magnoliopsida</taxon>
        <taxon>eudicotyledons</taxon>
        <taxon>Gunneridae</taxon>
        <taxon>Pentapetalae</taxon>
        <taxon>rosids</taxon>
        <taxon>fabids</taxon>
        <taxon>Rosales</taxon>
        <taxon>Rosaceae</taxon>
        <taxon>Amygdaloideae</taxon>
        <taxon>Maleae</taxon>
        <taxon>Malus</taxon>
    </lineage>
</organism>
<keyword evidence="2" id="KW-1185">Reference proteome</keyword>
<comment type="caution">
    <text evidence="1">The sequence shown here is derived from an EMBL/GenBank/DDBJ whole genome shotgun (WGS) entry which is preliminary data.</text>
</comment>
<dbReference type="Proteomes" id="UP000290289">
    <property type="component" value="Chromosome 10"/>
</dbReference>
<protein>
    <submittedName>
        <fullName evidence="1">Uncharacterized protein</fullName>
    </submittedName>
</protein>
<reference evidence="1 2" key="1">
    <citation type="submission" date="2018-10" db="EMBL/GenBank/DDBJ databases">
        <title>A high-quality apple genome assembly.</title>
        <authorList>
            <person name="Hu J."/>
        </authorList>
    </citation>
    <scope>NUCLEOTIDE SEQUENCE [LARGE SCALE GENOMIC DNA]</scope>
    <source>
        <strain evidence="2">cv. HFTH1</strain>
        <tissue evidence="1">Young leaf</tissue>
    </source>
</reference>
<gene>
    <name evidence="1" type="ORF">DVH24_037660</name>
</gene>
<sequence length="59" mass="6048">MNSFNVSGTCLSMPGPILACLATDAGALDLQRGEEIPGFTIPPVRCLLQIFDGSAAAVP</sequence>
<evidence type="ECO:0000313" key="1">
    <source>
        <dbReference type="EMBL" id="RXH88015.1"/>
    </source>
</evidence>
<dbReference type="AlphaFoldDB" id="A0A498J067"/>
<evidence type="ECO:0000313" key="2">
    <source>
        <dbReference type="Proteomes" id="UP000290289"/>
    </source>
</evidence>
<dbReference type="EMBL" id="RDQH01000336">
    <property type="protein sequence ID" value="RXH88015.1"/>
    <property type="molecule type" value="Genomic_DNA"/>
</dbReference>
<name>A0A498J067_MALDO</name>
<proteinExistence type="predicted"/>